<feature type="transmembrane region" description="Helical" evidence="7">
    <location>
        <begin position="118"/>
        <end position="136"/>
    </location>
</feature>
<feature type="transmembrane region" description="Helical" evidence="7">
    <location>
        <begin position="148"/>
        <end position="168"/>
    </location>
</feature>
<gene>
    <name evidence="7" type="primary">lgt</name>
    <name evidence="8" type="ORF">RM540_13320</name>
</gene>
<evidence type="ECO:0000256" key="1">
    <source>
        <dbReference type="ARBA" id="ARBA00007150"/>
    </source>
</evidence>
<dbReference type="Pfam" id="PF01790">
    <property type="entry name" value="LGT"/>
    <property type="match status" value="1"/>
</dbReference>
<evidence type="ECO:0000256" key="7">
    <source>
        <dbReference type="HAMAP-Rule" id="MF_01147"/>
    </source>
</evidence>
<feature type="transmembrane region" description="Helical" evidence="7">
    <location>
        <begin position="20"/>
        <end position="39"/>
    </location>
</feature>
<dbReference type="PANTHER" id="PTHR30589:SF0">
    <property type="entry name" value="PHOSPHATIDYLGLYCEROL--PROLIPOPROTEIN DIACYLGLYCERYL TRANSFERASE"/>
    <property type="match status" value="1"/>
</dbReference>
<dbReference type="GO" id="GO:0016757">
    <property type="term" value="F:glycosyltransferase activity"/>
    <property type="evidence" value="ECO:0007669"/>
    <property type="project" value="UniProtKB-KW"/>
</dbReference>
<keyword evidence="9" id="KW-1185">Reference proteome</keyword>
<evidence type="ECO:0000256" key="5">
    <source>
        <dbReference type="ARBA" id="ARBA00022989"/>
    </source>
</evidence>
<accession>A0ABU3BU17</accession>
<feature type="binding site" evidence="7">
    <location>
        <position position="161"/>
    </location>
    <ligand>
        <name>a 1,2-diacyl-sn-glycero-3-phospho-(1'-sn-glycerol)</name>
        <dbReference type="ChEBI" id="CHEBI:64716"/>
    </ligand>
</feature>
<evidence type="ECO:0000256" key="3">
    <source>
        <dbReference type="ARBA" id="ARBA00022679"/>
    </source>
</evidence>
<comment type="pathway">
    <text evidence="7">Protein modification; lipoprotein biosynthesis (diacylglyceryl transfer).</text>
</comment>
<evidence type="ECO:0000313" key="8">
    <source>
        <dbReference type="EMBL" id="MDT0632735.1"/>
    </source>
</evidence>
<dbReference type="InterPro" id="IPR001640">
    <property type="entry name" value="Lgt"/>
</dbReference>
<comment type="catalytic activity">
    <reaction evidence="7">
        <text>L-cysteinyl-[prolipoprotein] + a 1,2-diacyl-sn-glycero-3-phospho-(1'-sn-glycerol) = an S-1,2-diacyl-sn-glyceryl-L-cysteinyl-[prolipoprotein] + sn-glycerol 1-phosphate + H(+)</text>
        <dbReference type="Rhea" id="RHEA:56712"/>
        <dbReference type="Rhea" id="RHEA-COMP:14679"/>
        <dbReference type="Rhea" id="RHEA-COMP:14680"/>
        <dbReference type="ChEBI" id="CHEBI:15378"/>
        <dbReference type="ChEBI" id="CHEBI:29950"/>
        <dbReference type="ChEBI" id="CHEBI:57685"/>
        <dbReference type="ChEBI" id="CHEBI:64716"/>
        <dbReference type="ChEBI" id="CHEBI:140658"/>
        <dbReference type="EC" id="2.5.1.145"/>
    </reaction>
</comment>
<feature type="transmembrane region" description="Helical" evidence="7">
    <location>
        <begin position="227"/>
        <end position="244"/>
    </location>
</feature>
<keyword evidence="5 7" id="KW-1133">Transmembrane helix</keyword>
<feature type="transmembrane region" description="Helical" evidence="7">
    <location>
        <begin position="75"/>
        <end position="98"/>
    </location>
</feature>
<dbReference type="PANTHER" id="PTHR30589">
    <property type="entry name" value="PROLIPOPROTEIN DIACYLGLYCERYL TRANSFERASE"/>
    <property type="match status" value="1"/>
</dbReference>
<evidence type="ECO:0000256" key="6">
    <source>
        <dbReference type="ARBA" id="ARBA00023136"/>
    </source>
</evidence>
<dbReference type="EC" id="2.5.1.145" evidence="7"/>
<keyword evidence="2 7" id="KW-1003">Cell membrane</keyword>
<comment type="function">
    <text evidence="7">Catalyzes the transfer of the diacylglyceryl group from phosphatidylglycerol to the sulfhydryl group of the N-terminal cysteine of a prolipoprotein, the first step in the formation of mature lipoproteins.</text>
</comment>
<comment type="subcellular location">
    <subcellularLocation>
        <location evidence="7">Cell membrane</location>
        <topology evidence="7">Multi-pass membrane protein</topology>
    </subcellularLocation>
</comment>
<comment type="caution">
    <text evidence="8">The sequence shown here is derived from an EMBL/GenBank/DDBJ whole genome shotgun (WGS) entry which is preliminary data.</text>
</comment>
<feature type="transmembrane region" description="Helical" evidence="7">
    <location>
        <begin position="251"/>
        <end position="272"/>
    </location>
</feature>
<dbReference type="HAMAP" id="MF_01147">
    <property type="entry name" value="Lgt"/>
    <property type="match status" value="1"/>
</dbReference>
<dbReference type="Proteomes" id="UP001267426">
    <property type="component" value="Unassembled WGS sequence"/>
</dbReference>
<proteinExistence type="inferred from homology"/>
<keyword evidence="3 7" id="KW-0808">Transferase</keyword>
<sequence length="321" mass="34514">MYPRISDLTRDLFGFELPIPLHSFGLLVALAIVAAAALAKRELDRMYAAGEVGPVRLPVTDAKGRSRVELASPSALVWTMATLAGVFGVIGSKLFHIIDYWDEFVANPARLLFSASGLTFYGGLICAGAAILYYAHKRGIKLGRLMDATAPGLILAYGIGRIGCYLSGDGDWGVCSSLANKPSWIPGFLWSETFPRAYVGMDPVTFNAQVRGEVCTLANPTGVYPTMLYEFAVCAALAGVLWLLRKHPFRAGWLFSLYAVFTGAERFAIEFIRVNPEVAFGLSQSQLISVALMLAGLVGLALLTRRVTAPPTARPAMAATA</sequence>
<feature type="transmembrane region" description="Helical" evidence="7">
    <location>
        <begin position="284"/>
        <end position="304"/>
    </location>
</feature>
<keyword evidence="8" id="KW-0328">Glycosyltransferase</keyword>
<evidence type="ECO:0000313" key="9">
    <source>
        <dbReference type="Proteomes" id="UP001267426"/>
    </source>
</evidence>
<organism evidence="8 9">
    <name type="scientific">Rubrivirga litoralis</name>
    <dbReference type="NCBI Taxonomy" id="3075598"/>
    <lineage>
        <taxon>Bacteria</taxon>
        <taxon>Pseudomonadati</taxon>
        <taxon>Rhodothermota</taxon>
        <taxon>Rhodothermia</taxon>
        <taxon>Rhodothermales</taxon>
        <taxon>Rubricoccaceae</taxon>
        <taxon>Rubrivirga</taxon>
    </lineage>
</organism>
<name>A0ABU3BU17_9BACT</name>
<protein>
    <recommendedName>
        <fullName evidence="7">Phosphatidylglycerol--prolipoprotein diacylglyceryl transferase</fullName>
        <ecNumber evidence="7">2.5.1.145</ecNumber>
    </recommendedName>
</protein>
<keyword evidence="6 7" id="KW-0472">Membrane</keyword>
<evidence type="ECO:0000256" key="4">
    <source>
        <dbReference type="ARBA" id="ARBA00022692"/>
    </source>
</evidence>
<keyword evidence="4 7" id="KW-0812">Transmembrane</keyword>
<dbReference type="RefSeq" id="WP_311664911.1">
    <property type="nucleotide sequence ID" value="NZ_JAVRHT010000036.1"/>
</dbReference>
<dbReference type="EMBL" id="JAVRHT010000036">
    <property type="protein sequence ID" value="MDT0632735.1"/>
    <property type="molecule type" value="Genomic_DNA"/>
</dbReference>
<comment type="similarity">
    <text evidence="1 7">Belongs to the Lgt family.</text>
</comment>
<evidence type="ECO:0000256" key="2">
    <source>
        <dbReference type="ARBA" id="ARBA00022475"/>
    </source>
</evidence>
<reference evidence="8 9" key="1">
    <citation type="submission" date="2023-09" db="EMBL/GenBank/DDBJ databases">
        <authorList>
            <person name="Rey-Velasco X."/>
        </authorList>
    </citation>
    <scope>NUCLEOTIDE SEQUENCE [LARGE SCALE GENOMIC DNA]</scope>
    <source>
        <strain evidence="8 9">F394</strain>
    </source>
</reference>